<protein>
    <submittedName>
        <fullName evidence="1">Uncharacterized protein</fullName>
    </submittedName>
</protein>
<accession>A0A423IGH0</accession>
<comment type="caution">
    <text evidence="1">The sequence shown here is derived from an EMBL/GenBank/DDBJ whole genome shotgun (WGS) entry which is preliminary data.</text>
</comment>
<dbReference type="RefSeq" id="WP_123431907.1">
    <property type="nucleotide sequence ID" value="NZ_MOBK01000001.1"/>
</dbReference>
<proteinExistence type="predicted"/>
<evidence type="ECO:0000313" key="1">
    <source>
        <dbReference type="EMBL" id="RON24532.1"/>
    </source>
</evidence>
<dbReference type="Proteomes" id="UP000285636">
    <property type="component" value="Unassembled WGS sequence"/>
</dbReference>
<reference evidence="1 2" key="1">
    <citation type="submission" date="2016-10" db="EMBL/GenBank/DDBJ databases">
        <title>Comparative genome analysis of multiple Pseudomonas spp. focuses on biocontrol and plant growth promoting traits.</title>
        <authorList>
            <person name="Tao X.-Y."/>
            <person name="Taylor C.G."/>
        </authorList>
    </citation>
    <scope>NUCLEOTIDE SEQUENCE [LARGE SCALE GENOMIC DNA]</scope>
    <source>
        <strain evidence="1 2">38D7</strain>
    </source>
</reference>
<gene>
    <name evidence="1" type="ORF">BK660_02345</name>
</gene>
<dbReference type="EMBL" id="MOBK01000001">
    <property type="protein sequence ID" value="RON24532.1"/>
    <property type="molecule type" value="Genomic_DNA"/>
</dbReference>
<name>A0A423IGH0_9PSED</name>
<evidence type="ECO:0000313" key="2">
    <source>
        <dbReference type="Proteomes" id="UP000285636"/>
    </source>
</evidence>
<sequence length="98" mass="11016">MANLTDILEAPPEESAGALSALATEKIMSRAQRRHDTRRLKSRFFAKQRAYECWTTSEKNAGIFANHGKVCSCRMCGNPRKLGLLTMQELRADSTIQE</sequence>
<dbReference type="AlphaFoldDB" id="A0A423IGH0"/>
<organism evidence="1 2">
    <name type="scientific">Pseudomonas brassicacearum</name>
    <dbReference type="NCBI Taxonomy" id="930166"/>
    <lineage>
        <taxon>Bacteria</taxon>
        <taxon>Pseudomonadati</taxon>
        <taxon>Pseudomonadota</taxon>
        <taxon>Gammaproteobacteria</taxon>
        <taxon>Pseudomonadales</taxon>
        <taxon>Pseudomonadaceae</taxon>
        <taxon>Pseudomonas</taxon>
    </lineage>
</organism>